<comment type="caution">
    <text evidence="2">The sequence shown here is derived from an EMBL/GenBank/DDBJ whole genome shotgun (WGS) entry which is preliminary data.</text>
</comment>
<feature type="compositionally biased region" description="Polar residues" evidence="1">
    <location>
        <begin position="22"/>
        <end position="38"/>
    </location>
</feature>
<dbReference type="Proteomes" id="UP000193986">
    <property type="component" value="Unassembled WGS sequence"/>
</dbReference>
<accession>A0A1Y2B7D4</accession>
<evidence type="ECO:0000313" key="2">
    <source>
        <dbReference type="EMBL" id="ORY30005.1"/>
    </source>
</evidence>
<protein>
    <submittedName>
        <fullName evidence="2">Uncharacterized protein</fullName>
    </submittedName>
</protein>
<sequence length="353" mass="38880">MRSPSPVVSDPQPVPTRIALSPDSSPELESTTRSTWVTRTPPRIAQQPVEYDELGTDSDSKSDDQEAVDLGSTSSGLLDSIESFRPANDNPTESFSKRKQGASPEATEVDWTRTPFARFIRRDESLRTKMQIVSPESIERDWTGNAFARFIREAKDATKSPNATHKLSQYSENISRDSGQASTPVQPARLQIASKSDVPTTPIRSKSAKLPCTPPMTSSTEVSFILDPTAQHSIPTTPTQHSTPSRSLMTLKAPMTPDSTHQSILTTIHTLVDLIASPSPARLPILTDEYNHDVPQRICKGEKDLNEKYEKYGTTDMADLAEQVARKVRTGNGADMNDAKYMVLALSKLLNEQ</sequence>
<feature type="compositionally biased region" description="Polar residues" evidence="1">
    <location>
        <begin position="195"/>
        <end position="204"/>
    </location>
</feature>
<reference evidence="2 3" key="1">
    <citation type="submission" date="2016-07" db="EMBL/GenBank/DDBJ databases">
        <title>Pervasive Adenine N6-methylation of Active Genes in Fungi.</title>
        <authorList>
            <consortium name="DOE Joint Genome Institute"/>
            <person name="Mondo S.J."/>
            <person name="Dannebaum R.O."/>
            <person name="Kuo R.C."/>
            <person name="Labutti K."/>
            <person name="Haridas S."/>
            <person name="Kuo A."/>
            <person name="Salamov A."/>
            <person name="Ahrendt S.R."/>
            <person name="Lipzen A."/>
            <person name="Sullivan W."/>
            <person name="Andreopoulos W.B."/>
            <person name="Clum A."/>
            <person name="Lindquist E."/>
            <person name="Daum C."/>
            <person name="Ramamoorthy G.K."/>
            <person name="Gryganskyi A."/>
            <person name="Culley D."/>
            <person name="Magnuson J.K."/>
            <person name="James T.Y."/>
            <person name="O'Malley M.A."/>
            <person name="Stajich J.E."/>
            <person name="Spatafora J.W."/>
            <person name="Visel A."/>
            <person name="Grigoriev I.V."/>
        </authorList>
    </citation>
    <scope>NUCLEOTIDE SEQUENCE [LARGE SCALE GENOMIC DNA]</scope>
    <source>
        <strain evidence="2 3">68-887.2</strain>
    </source>
</reference>
<organism evidence="2 3">
    <name type="scientific">Naematelia encephala</name>
    <dbReference type="NCBI Taxonomy" id="71784"/>
    <lineage>
        <taxon>Eukaryota</taxon>
        <taxon>Fungi</taxon>
        <taxon>Dikarya</taxon>
        <taxon>Basidiomycota</taxon>
        <taxon>Agaricomycotina</taxon>
        <taxon>Tremellomycetes</taxon>
        <taxon>Tremellales</taxon>
        <taxon>Naemateliaceae</taxon>
        <taxon>Naematelia</taxon>
    </lineage>
</organism>
<feature type="compositionally biased region" description="Low complexity" evidence="1">
    <location>
        <begin position="1"/>
        <end position="11"/>
    </location>
</feature>
<feature type="region of interest" description="Disordered" evidence="1">
    <location>
        <begin position="195"/>
        <end position="215"/>
    </location>
</feature>
<dbReference type="EMBL" id="MCFC01000022">
    <property type="protein sequence ID" value="ORY30005.1"/>
    <property type="molecule type" value="Genomic_DNA"/>
</dbReference>
<proteinExistence type="predicted"/>
<gene>
    <name evidence="2" type="ORF">BCR39DRAFT_158930</name>
</gene>
<feature type="compositionally biased region" description="Low complexity" evidence="1">
    <location>
        <begin position="69"/>
        <end position="80"/>
    </location>
</feature>
<dbReference type="AlphaFoldDB" id="A0A1Y2B7D4"/>
<keyword evidence="3" id="KW-1185">Reference proteome</keyword>
<evidence type="ECO:0000313" key="3">
    <source>
        <dbReference type="Proteomes" id="UP000193986"/>
    </source>
</evidence>
<name>A0A1Y2B7D4_9TREE</name>
<feature type="region of interest" description="Disordered" evidence="1">
    <location>
        <begin position="1"/>
        <end position="110"/>
    </location>
</feature>
<evidence type="ECO:0000256" key="1">
    <source>
        <dbReference type="SAM" id="MobiDB-lite"/>
    </source>
</evidence>
<dbReference type="InParanoid" id="A0A1Y2B7D4"/>